<evidence type="ECO:0000256" key="2">
    <source>
        <dbReference type="ARBA" id="ARBA00012438"/>
    </source>
</evidence>
<comment type="catalytic activity">
    <reaction evidence="1">
        <text>ATP + protein L-histidine = ADP + protein N-phospho-L-histidine.</text>
        <dbReference type="EC" id="2.7.13.3"/>
    </reaction>
</comment>
<dbReference type="InterPro" id="IPR004358">
    <property type="entry name" value="Sig_transdc_His_kin-like_C"/>
</dbReference>
<keyword evidence="4" id="KW-0808">Transferase</keyword>
<dbReference type="SUPFAM" id="SSF55874">
    <property type="entry name" value="ATPase domain of HSP90 chaperone/DNA topoisomerase II/histidine kinase"/>
    <property type="match status" value="1"/>
</dbReference>
<dbReference type="InterPro" id="IPR003594">
    <property type="entry name" value="HATPase_dom"/>
</dbReference>
<evidence type="ECO:0000256" key="1">
    <source>
        <dbReference type="ARBA" id="ARBA00000085"/>
    </source>
</evidence>
<evidence type="ECO:0000256" key="4">
    <source>
        <dbReference type="ARBA" id="ARBA00022679"/>
    </source>
</evidence>
<dbReference type="Pfam" id="PF13424">
    <property type="entry name" value="TPR_12"/>
    <property type="match status" value="1"/>
</dbReference>
<evidence type="ECO:0000259" key="9">
    <source>
        <dbReference type="PROSITE" id="PS50109"/>
    </source>
</evidence>
<dbReference type="Pfam" id="PF12862">
    <property type="entry name" value="ANAPC5"/>
    <property type="match status" value="1"/>
</dbReference>
<dbReference type="InterPro" id="IPR050736">
    <property type="entry name" value="Sensor_HK_Regulatory"/>
</dbReference>
<dbReference type="EMBL" id="PHFL01000057">
    <property type="protein sequence ID" value="RFM23855.1"/>
    <property type="molecule type" value="Genomic_DNA"/>
</dbReference>
<dbReference type="GO" id="GO:0000155">
    <property type="term" value="F:phosphorelay sensor kinase activity"/>
    <property type="evidence" value="ECO:0007669"/>
    <property type="project" value="InterPro"/>
</dbReference>
<feature type="repeat" description="TPR" evidence="7">
    <location>
        <begin position="99"/>
        <end position="132"/>
    </location>
</feature>
<dbReference type="PRINTS" id="PR00344">
    <property type="entry name" value="BCTRLSENSOR"/>
</dbReference>
<feature type="coiled-coil region" evidence="8">
    <location>
        <begin position="343"/>
        <end position="383"/>
    </location>
</feature>
<feature type="repeat" description="TPR" evidence="7">
    <location>
        <begin position="179"/>
        <end position="212"/>
    </location>
</feature>
<dbReference type="InterPro" id="IPR005467">
    <property type="entry name" value="His_kinase_dom"/>
</dbReference>
<keyword evidence="3" id="KW-0597">Phosphoprotein</keyword>
<dbReference type="InterPro" id="IPR041617">
    <property type="entry name" value="TPR_MalT"/>
</dbReference>
<dbReference type="PANTHER" id="PTHR43711">
    <property type="entry name" value="TWO-COMPONENT HISTIDINE KINASE"/>
    <property type="match status" value="1"/>
</dbReference>
<keyword evidence="5" id="KW-0418">Kinase</keyword>
<dbReference type="InterPro" id="IPR036890">
    <property type="entry name" value="HATPase_C_sf"/>
</dbReference>
<dbReference type="Proteomes" id="UP000266389">
    <property type="component" value="Unassembled WGS sequence"/>
</dbReference>
<dbReference type="SMART" id="SM00028">
    <property type="entry name" value="TPR"/>
    <property type="match status" value="6"/>
</dbReference>
<dbReference type="InterPro" id="IPR026000">
    <property type="entry name" value="Apc5_dom"/>
</dbReference>
<name>A0A395M354_9BACT</name>
<dbReference type="EMBL" id="PHFL01000008">
    <property type="protein sequence ID" value="RFM25197.1"/>
    <property type="molecule type" value="Genomic_DNA"/>
</dbReference>
<dbReference type="Gene3D" id="1.10.287.130">
    <property type="match status" value="1"/>
</dbReference>
<feature type="repeat" description="TPR" evidence="7">
    <location>
        <begin position="139"/>
        <end position="172"/>
    </location>
</feature>
<evidence type="ECO:0000256" key="3">
    <source>
        <dbReference type="ARBA" id="ARBA00022553"/>
    </source>
</evidence>
<feature type="repeat" description="TPR" evidence="7">
    <location>
        <begin position="259"/>
        <end position="292"/>
    </location>
</feature>
<organism evidence="11 12">
    <name type="scientific">Candidatus Thermochlorobacter aerophilus</name>
    <dbReference type="NCBI Taxonomy" id="1868324"/>
    <lineage>
        <taxon>Bacteria</taxon>
        <taxon>Pseudomonadati</taxon>
        <taxon>Chlorobiota</taxon>
        <taxon>Chlorobiia</taxon>
        <taxon>Chlorobiales</taxon>
        <taxon>Candidatus Thermochlorobacteriaceae</taxon>
        <taxon>Candidatus Thermochlorobacter</taxon>
    </lineage>
</organism>
<dbReference type="SUPFAM" id="SSF48452">
    <property type="entry name" value="TPR-like"/>
    <property type="match status" value="2"/>
</dbReference>
<evidence type="ECO:0000313" key="11">
    <source>
        <dbReference type="EMBL" id="RFM25197.1"/>
    </source>
</evidence>
<keyword evidence="6" id="KW-0902">Two-component regulatory system</keyword>
<gene>
    <name evidence="11" type="ORF">D0433_02070</name>
    <name evidence="10" type="ORF">D0433_08965</name>
</gene>
<dbReference type="InterPro" id="IPR019734">
    <property type="entry name" value="TPR_rpt"/>
</dbReference>
<keyword evidence="8" id="KW-0175">Coiled coil</keyword>
<evidence type="ECO:0000256" key="7">
    <source>
        <dbReference type="PROSITE-ProRule" id="PRU00339"/>
    </source>
</evidence>
<dbReference type="FunFam" id="3.30.565.10:FF:000006">
    <property type="entry name" value="Sensor histidine kinase WalK"/>
    <property type="match status" value="1"/>
</dbReference>
<comment type="caution">
    <text evidence="11">The sequence shown here is derived from an EMBL/GenBank/DDBJ whole genome shotgun (WGS) entry which is preliminary data.</text>
</comment>
<dbReference type="Pfam" id="PF00512">
    <property type="entry name" value="HisKA"/>
    <property type="match status" value="1"/>
</dbReference>
<dbReference type="CDD" id="cd00075">
    <property type="entry name" value="HATPase"/>
    <property type="match status" value="1"/>
</dbReference>
<dbReference type="SUPFAM" id="SSF47384">
    <property type="entry name" value="Homodimeric domain of signal transducing histidine kinase"/>
    <property type="match status" value="1"/>
</dbReference>
<dbReference type="AlphaFoldDB" id="A0A395M354"/>
<dbReference type="InterPro" id="IPR011990">
    <property type="entry name" value="TPR-like_helical_dom_sf"/>
</dbReference>
<dbReference type="SMART" id="SM00388">
    <property type="entry name" value="HisKA"/>
    <property type="match status" value="1"/>
</dbReference>
<dbReference type="Gene3D" id="3.30.565.10">
    <property type="entry name" value="Histidine kinase-like ATPase, C-terminal domain"/>
    <property type="match status" value="1"/>
</dbReference>
<proteinExistence type="predicted"/>
<dbReference type="Gene3D" id="1.25.40.10">
    <property type="entry name" value="Tetratricopeptide repeat domain"/>
    <property type="match status" value="2"/>
</dbReference>
<reference evidence="11 12" key="1">
    <citation type="journal article" date="2011" name="ISME J.">
        <title>Community ecology of hot spring cyanobacterial mats: predominant populations and their functional potential.</title>
        <authorList>
            <person name="Klatt C.G."/>
            <person name="Wood J.M."/>
            <person name="Rusch D.B."/>
            <person name="Bateson M.M."/>
            <person name="Hamamura N."/>
            <person name="Heidelberg J.F."/>
            <person name="Grossman A.R."/>
            <person name="Bhaya D."/>
            <person name="Cohan F.M."/>
            <person name="Kuhl M."/>
            <person name="Bryant D.A."/>
            <person name="Ward D.M."/>
        </authorList>
    </citation>
    <scope>NUCLEOTIDE SEQUENCE [LARGE SCALE GENOMIC DNA]</scope>
    <source>
        <strain evidence="11">OS</strain>
    </source>
</reference>
<evidence type="ECO:0000256" key="8">
    <source>
        <dbReference type="SAM" id="Coils"/>
    </source>
</evidence>
<evidence type="ECO:0000313" key="12">
    <source>
        <dbReference type="Proteomes" id="UP000266389"/>
    </source>
</evidence>
<dbReference type="CDD" id="cd00082">
    <property type="entry name" value="HisKA"/>
    <property type="match status" value="1"/>
</dbReference>
<evidence type="ECO:0000256" key="5">
    <source>
        <dbReference type="ARBA" id="ARBA00022777"/>
    </source>
</evidence>
<dbReference type="Pfam" id="PF17874">
    <property type="entry name" value="TPR_MalT"/>
    <property type="match status" value="1"/>
</dbReference>
<sequence>MNTDKLEQQVQTAESKIAQVDALNAQAWEIKYSEPKQAMRLAEEALALAQSENYLKGIAYSLRNKSALLAMFSQYSEALTVSLEAVERFTEINDISGKASMLNILGNIYTDLSDYEKALYYYDQSMTLYEGIDDKSGEITTIMNIGSIYQQLGEHDRALGYFLESLSINQTLKNQDIEASVLNRIGEVYVAMGKAKQALEYFRKGLTVAEVAQLRRTETLLLLNLGKAYIALGDPENALSFMMQSVQFARELGDRRLEAESLSCVAALHRGLNDFKKAEQRFQQALSLAQEIGAKDLEYSYHLALSEIFETIGDLKKALEHYRAFHSVKEKVFGEEASKRIRRITIEREVEKAQREAELVRMRNLELAKANKALEEANQLKTELLGIAAHDLKNPLFSIMTFADMLLDPNSSIGDRQTQFLSLIKDLAYRMHHIIEGLLNNMTIESGRVQLNMRPVDVGQLGALLVEIASMRAEQKEQRLTSQIEYGCWVKGDEERLREAIDNLISNAIKYSPRGKAIEVRIYRRDKHVVCEVKDEGQGFSEEEKEKLFKKFQRLTAKPTGGESSTGLGLAIVKQLIEMHGGRVWAKSEGLGKGSTFAFELPLLEAQVYEQPE</sequence>
<protein>
    <recommendedName>
        <fullName evidence="2">histidine kinase</fullName>
        <ecNumber evidence="2">2.7.13.3</ecNumber>
    </recommendedName>
</protein>
<feature type="domain" description="Histidine kinase" evidence="9">
    <location>
        <begin position="387"/>
        <end position="605"/>
    </location>
</feature>
<accession>A0A395M354</accession>
<dbReference type="InterPro" id="IPR003661">
    <property type="entry name" value="HisK_dim/P_dom"/>
</dbReference>
<reference evidence="11" key="2">
    <citation type="submission" date="2017-08" db="EMBL/GenBank/DDBJ databases">
        <authorList>
            <person name="de Groot N.N."/>
        </authorList>
    </citation>
    <scope>NUCLEOTIDE SEQUENCE</scope>
    <source>
        <strain evidence="11">OS</strain>
    </source>
</reference>
<dbReference type="PROSITE" id="PS50005">
    <property type="entry name" value="TPR"/>
    <property type="match status" value="4"/>
</dbReference>
<dbReference type="InterPro" id="IPR036097">
    <property type="entry name" value="HisK_dim/P_sf"/>
</dbReference>
<dbReference type="EC" id="2.7.13.3" evidence="2"/>
<evidence type="ECO:0000313" key="10">
    <source>
        <dbReference type="EMBL" id="RFM23855.1"/>
    </source>
</evidence>
<dbReference type="Pfam" id="PF02518">
    <property type="entry name" value="HATPase_c"/>
    <property type="match status" value="1"/>
</dbReference>
<evidence type="ECO:0000256" key="6">
    <source>
        <dbReference type="ARBA" id="ARBA00023012"/>
    </source>
</evidence>
<dbReference type="PANTHER" id="PTHR43711:SF31">
    <property type="entry name" value="HISTIDINE KINASE"/>
    <property type="match status" value="1"/>
</dbReference>
<keyword evidence="7" id="KW-0802">TPR repeat</keyword>
<dbReference type="SMART" id="SM00387">
    <property type="entry name" value="HATPase_c"/>
    <property type="match status" value="1"/>
</dbReference>
<dbReference type="PROSITE" id="PS50109">
    <property type="entry name" value="HIS_KIN"/>
    <property type="match status" value="1"/>
</dbReference>